<evidence type="ECO:0000259" key="3">
    <source>
        <dbReference type="PROSITE" id="PS51186"/>
    </source>
</evidence>
<feature type="domain" description="N-acetyltransferase" evidence="3">
    <location>
        <begin position="1"/>
        <end position="164"/>
    </location>
</feature>
<keyword evidence="5" id="KW-1185">Reference proteome</keyword>
<dbReference type="Gene3D" id="3.40.630.30">
    <property type="match status" value="1"/>
</dbReference>
<dbReference type="PANTHER" id="PTHR43877">
    <property type="entry name" value="AMINOALKYLPHOSPHONATE N-ACETYLTRANSFERASE-RELATED-RELATED"/>
    <property type="match status" value="1"/>
</dbReference>
<dbReference type="InterPro" id="IPR000182">
    <property type="entry name" value="GNAT_dom"/>
</dbReference>
<protein>
    <recommendedName>
        <fullName evidence="3">N-acetyltransferase domain-containing protein</fullName>
    </recommendedName>
</protein>
<dbReference type="Proteomes" id="UP001144205">
    <property type="component" value="Unassembled WGS sequence"/>
</dbReference>
<gene>
    <name evidence="4" type="ORF">STA1M1_30460</name>
</gene>
<organism evidence="4 5">
    <name type="scientific">Sinisalibacter aestuarii</name>
    <dbReference type="NCBI Taxonomy" id="2949426"/>
    <lineage>
        <taxon>Bacteria</taxon>
        <taxon>Pseudomonadati</taxon>
        <taxon>Pseudomonadota</taxon>
        <taxon>Alphaproteobacteria</taxon>
        <taxon>Rhodobacterales</taxon>
        <taxon>Roseobacteraceae</taxon>
        <taxon>Sinisalibacter</taxon>
    </lineage>
</organism>
<dbReference type="InterPro" id="IPR050832">
    <property type="entry name" value="Bact_Acetyltransf"/>
</dbReference>
<sequence length="165" mass="17749">MELRKLDPNRHGRLVAGLFLASADYVRLAEGVEPGPAQAAAFFKGVPPGGDISQSVKVGMFEGAALLGIADMAFGYPAEGDAYIGLMLFAPEARGKGLGRALLALLEEEARARGSERMFIGVIESNPRGRAFWLREGFLPVRRLGPVKVGARAHMVERMGKSLQR</sequence>
<proteinExistence type="predicted"/>
<dbReference type="RefSeq" id="WP_281843212.1">
    <property type="nucleotide sequence ID" value="NZ_BROH01000010.1"/>
</dbReference>
<dbReference type="Pfam" id="PF00583">
    <property type="entry name" value="Acetyltransf_1"/>
    <property type="match status" value="1"/>
</dbReference>
<evidence type="ECO:0000313" key="4">
    <source>
        <dbReference type="EMBL" id="GKY89177.1"/>
    </source>
</evidence>
<comment type="caution">
    <text evidence="4">The sequence shown here is derived from an EMBL/GenBank/DDBJ whole genome shotgun (WGS) entry which is preliminary data.</text>
</comment>
<accession>A0ABQ5LW08</accession>
<dbReference type="PROSITE" id="PS51186">
    <property type="entry name" value="GNAT"/>
    <property type="match status" value="1"/>
</dbReference>
<dbReference type="SUPFAM" id="SSF55729">
    <property type="entry name" value="Acyl-CoA N-acyltransferases (Nat)"/>
    <property type="match status" value="1"/>
</dbReference>
<dbReference type="InterPro" id="IPR016181">
    <property type="entry name" value="Acyl_CoA_acyltransferase"/>
</dbReference>
<dbReference type="EMBL" id="BROH01000010">
    <property type="protein sequence ID" value="GKY89177.1"/>
    <property type="molecule type" value="Genomic_DNA"/>
</dbReference>
<keyword evidence="1" id="KW-0808">Transferase</keyword>
<evidence type="ECO:0000313" key="5">
    <source>
        <dbReference type="Proteomes" id="UP001144205"/>
    </source>
</evidence>
<evidence type="ECO:0000256" key="2">
    <source>
        <dbReference type="ARBA" id="ARBA00023315"/>
    </source>
</evidence>
<reference evidence="4" key="1">
    <citation type="journal article" date="2023" name="Int. J. Syst. Evol. Microbiol.">
        <title>Sinisalibacter aestuarii sp. nov., isolated from estuarine sediment of the Arakawa River.</title>
        <authorList>
            <person name="Arafat S.T."/>
            <person name="Hirano S."/>
            <person name="Sato A."/>
            <person name="Takeuchi K."/>
            <person name="Yasuda T."/>
            <person name="Terahara T."/>
            <person name="Hamada M."/>
            <person name="Kobayashi T."/>
        </authorList>
    </citation>
    <scope>NUCLEOTIDE SEQUENCE</scope>
    <source>
        <strain evidence="4">B-399</strain>
    </source>
</reference>
<evidence type="ECO:0000256" key="1">
    <source>
        <dbReference type="ARBA" id="ARBA00022679"/>
    </source>
</evidence>
<keyword evidence="2" id="KW-0012">Acyltransferase</keyword>
<name>A0ABQ5LW08_9RHOB</name>